<dbReference type="InterPro" id="IPR014756">
    <property type="entry name" value="Ig_E-set"/>
</dbReference>
<dbReference type="EMBL" id="JAADYS010002183">
    <property type="protein sequence ID" value="KAF4459408.1"/>
    <property type="molecule type" value="Genomic_DNA"/>
</dbReference>
<dbReference type="InterPro" id="IPR050357">
    <property type="entry name" value="Arrestin_domain-protein"/>
</dbReference>
<dbReference type="PANTHER" id="PTHR11188:SF17">
    <property type="entry name" value="FI21816P1"/>
    <property type="match status" value="1"/>
</dbReference>
<dbReference type="InterPro" id="IPR011022">
    <property type="entry name" value="Arrestin_C-like"/>
</dbReference>
<dbReference type="InterPro" id="IPR011021">
    <property type="entry name" value="Arrestin-like_N"/>
</dbReference>
<sequence>MIQTNVARSWLSDPGVAHKTSVLKHTWPPFVSADERAVTLPAGNYEWPFEYMLPGDTPESVEGIPEASITYTVKATISRGKLVRQLSTQKQLRIIRTLLPESLEFMHSMSIDRTWVGKVDYSVAIPTKAAVFGGCAMLDMRFSPLVKGLEIARITVTLAEIREFSVHSRHYIYTREHRVQRTVSKWEVDISPEQDWQDSIESTGRQGWVVNKKLPLPKRLRECIQDLEIHGIKVHHKVRISISIRNPDGHLSQLKLDMALPIYIFISPNMPLDDQGNLVEQSPDSIYAQTDTAVPPEYGEHVLDQLYEDIDSWQNRDTQSESDLPASNASSSNGPGYAVLRSNQDTTELSQQCDATHTPSYNSSDASSLDENELYELSKVPTYRTAVRTPLRPQLHPDNIRLPDYETAAANTT</sequence>
<dbReference type="GO" id="GO:0031625">
    <property type="term" value="F:ubiquitin protein ligase binding"/>
    <property type="evidence" value="ECO:0007669"/>
    <property type="project" value="TreeGrafter"/>
</dbReference>
<name>A0A8H4P6Q7_9HYPO</name>
<evidence type="ECO:0000313" key="6">
    <source>
        <dbReference type="Proteomes" id="UP000554235"/>
    </source>
</evidence>
<dbReference type="SUPFAM" id="SSF81296">
    <property type="entry name" value="E set domains"/>
    <property type="match status" value="1"/>
</dbReference>
<feature type="region of interest" description="Disordered" evidence="3">
    <location>
        <begin position="316"/>
        <end position="370"/>
    </location>
</feature>
<dbReference type="Proteomes" id="UP000554235">
    <property type="component" value="Unassembled WGS sequence"/>
</dbReference>
<feature type="compositionally biased region" description="Polar residues" evidence="3">
    <location>
        <begin position="341"/>
        <end position="367"/>
    </location>
</feature>
<dbReference type="InterPro" id="IPR014752">
    <property type="entry name" value="Arrestin-like_C"/>
</dbReference>
<dbReference type="Pfam" id="PF02752">
    <property type="entry name" value="Arrestin_C"/>
    <property type="match status" value="1"/>
</dbReference>
<keyword evidence="6" id="KW-1185">Reference proteome</keyword>
<feature type="region of interest" description="Disordered" evidence="3">
    <location>
        <begin position="388"/>
        <end position="413"/>
    </location>
</feature>
<accession>A0A8H4P6Q7</accession>
<protein>
    <submittedName>
        <fullName evidence="5">ROD1-O-dinitrobenzenecalcium and zinc resistance</fullName>
    </submittedName>
</protein>
<feature type="compositionally biased region" description="Polar residues" evidence="3">
    <location>
        <begin position="316"/>
        <end position="334"/>
    </location>
</feature>
<comment type="subunit">
    <text evidence="2">Interacts with hulA.</text>
</comment>
<evidence type="ECO:0000256" key="2">
    <source>
        <dbReference type="ARBA" id="ARBA00038766"/>
    </source>
</evidence>
<gene>
    <name evidence="5" type="ORF">FALBO_13838</name>
</gene>
<dbReference type="Pfam" id="PF00339">
    <property type="entry name" value="Arrestin_N"/>
    <property type="match status" value="1"/>
</dbReference>
<reference evidence="5 6" key="1">
    <citation type="submission" date="2020-01" db="EMBL/GenBank/DDBJ databases">
        <title>Identification and distribution of gene clusters putatively required for synthesis of sphingolipid metabolism inhibitors in phylogenetically diverse species of the filamentous fungus Fusarium.</title>
        <authorList>
            <person name="Kim H.-S."/>
            <person name="Busman M."/>
            <person name="Brown D.W."/>
            <person name="Divon H."/>
            <person name="Uhlig S."/>
            <person name="Proctor R.H."/>
        </authorList>
    </citation>
    <scope>NUCLEOTIDE SEQUENCE [LARGE SCALE GENOMIC DNA]</scope>
    <source>
        <strain evidence="5 6">NRRL 20459</strain>
    </source>
</reference>
<dbReference type="GO" id="GO:0070086">
    <property type="term" value="P:ubiquitin-dependent endocytosis"/>
    <property type="evidence" value="ECO:0007669"/>
    <property type="project" value="TreeGrafter"/>
</dbReference>
<evidence type="ECO:0000259" key="4">
    <source>
        <dbReference type="SMART" id="SM01017"/>
    </source>
</evidence>
<evidence type="ECO:0000256" key="1">
    <source>
        <dbReference type="ARBA" id="ARBA00005298"/>
    </source>
</evidence>
<proteinExistence type="inferred from homology"/>
<dbReference type="OrthoDB" id="2333384at2759"/>
<dbReference type="PANTHER" id="PTHR11188">
    <property type="entry name" value="ARRESTIN DOMAIN CONTAINING PROTEIN"/>
    <property type="match status" value="1"/>
</dbReference>
<dbReference type="GO" id="GO:0005829">
    <property type="term" value="C:cytosol"/>
    <property type="evidence" value="ECO:0007669"/>
    <property type="project" value="TreeGrafter"/>
</dbReference>
<dbReference type="GO" id="GO:0030674">
    <property type="term" value="F:protein-macromolecule adaptor activity"/>
    <property type="evidence" value="ECO:0007669"/>
    <property type="project" value="TreeGrafter"/>
</dbReference>
<evidence type="ECO:0000256" key="3">
    <source>
        <dbReference type="SAM" id="MobiDB-lite"/>
    </source>
</evidence>
<dbReference type="Gene3D" id="2.60.40.640">
    <property type="match status" value="1"/>
</dbReference>
<evidence type="ECO:0000313" key="5">
    <source>
        <dbReference type="EMBL" id="KAF4459408.1"/>
    </source>
</evidence>
<organism evidence="5 6">
    <name type="scientific">Fusarium albosuccineum</name>
    <dbReference type="NCBI Taxonomy" id="1237068"/>
    <lineage>
        <taxon>Eukaryota</taxon>
        <taxon>Fungi</taxon>
        <taxon>Dikarya</taxon>
        <taxon>Ascomycota</taxon>
        <taxon>Pezizomycotina</taxon>
        <taxon>Sordariomycetes</taxon>
        <taxon>Hypocreomycetidae</taxon>
        <taxon>Hypocreales</taxon>
        <taxon>Nectriaceae</taxon>
        <taxon>Fusarium</taxon>
        <taxon>Fusarium decemcellulare species complex</taxon>
    </lineage>
</organism>
<dbReference type="SMART" id="SM01017">
    <property type="entry name" value="Arrestin_C"/>
    <property type="match status" value="1"/>
</dbReference>
<dbReference type="AlphaFoldDB" id="A0A8H4P6Q7"/>
<comment type="caution">
    <text evidence="5">The sequence shown here is derived from an EMBL/GenBank/DDBJ whole genome shotgun (WGS) entry which is preliminary data.</text>
</comment>
<dbReference type="GO" id="GO:0005886">
    <property type="term" value="C:plasma membrane"/>
    <property type="evidence" value="ECO:0007669"/>
    <property type="project" value="TreeGrafter"/>
</dbReference>
<feature type="domain" description="Arrestin C-terminal-like" evidence="4">
    <location>
        <begin position="115"/>
        <end position="269"/>
    </location>
</feature>
<comment type="similarity">
    <text evidence="1">Belongs to the arrestin family.</text>
</comment>